<evidence type="ECO:0000256" key="3">
    <source>
        <dbReference type="ARBA" id="ARBA00023015"/>
    </source>
</evidence>
<dbReference type="InterPro" id="IPR000835">
    <property type="entry name" value="HTH_MarR-typ"/>
</dbReference>
<dbReference type="InterPro" id="IPR036388">
    <property type="entry name" value="WH-like_DNA-bd_sf"/>
</dbReference>
<dbReference type="PANTHER" id="PTHR33164:SF5">
    <property type="entry name" value="ORGANIC HYDROPEROXIDE RESISTANCE TRANSCRIPTIONAL REGULATOR"/>
    <property type="match status" value="1"/>
</dbReference>
<accession>A0A1M7L9U4</accession>
<name>A0A1M7L9U4_RUMFL</name>
<evidence type="ECO:0000313" key="8">
    <source>
        <dbReference type="Proteomes" id="UP000184394"/>
    </source>
</evidence>
<dbReference type="PRINTS" id="PR00598">
    <property type="entry name" value="HTHMARR"/>
</dbReference>
<evidence type="ECO:0000256" key="4">
    <source>
        <dbReference type="ARBA" id="ARBA00023125"/>
    </source>
</evidence>
<gene>
    <name evidence="7" type="ORF">SAMN04487860_11257</name>
</gene>
<dbReference type="PANTHER" id="PTHR33164">
    <property type="entry name" value="TRANSCRIPTIONAL REGULATOR, MARR FAMILY"/>
    <property type="match status" value="1"/>
</dbReference>
<protein>
    <submittedName>
        <fullName evidence="7">DNA-binding transcriptional regulator, MarR family</fullName>
    </submittedName>
</protein>
<dbReference type="InterPro" id="IPR039422">
    <property type="entry name" value="MarR/SlyA-like"/>
</dbReference>
<dbReference type="Proteomes" id="UP000184394">
    <property type="component" value="Unassembled WGS sequence"/>
</dbReference>
<evidence type="ECO:0000256" key="1">
    <source>
        <dbReference type="ARBA" id="ARBA00004496"/>
    </source>
</evidence>
<dbReference type="SMART" id="SM00347">
    <property type="entry name" value="HTH_MARR"/>
    <property type="match status" value="1"/>
</dbReference>
<proteinExistence type="predicted"/>
<keyword evidence="3" id="KW-0805">Transcription regulation</keyword>
<organism evidence="7 8">
    <name type="scientific">Ruminococcus flavefaciens</name>
    <dbReference type="NCBI Taxonomy" id="1265"/>
    <lineage>
        <taxon>Bacteria</taxon>
        <taxon>Bacillati</taxon>
        <taxon>Bacillota</taxon>
        <taxon>Clostridia</taxon>
        <taxon>Eubacteriales</taxon>
        <taxon>Oscillospiraceae</taxon>
        <taxon>Ruminococcus</taxon>
    </lineage>
</organism>
<dbReference type="GO" id="GO:0005737">
    <property type="term" value="C:cytoplasm"/>
    <property type="evidence" value="ECO:0007669"/>
    <property type="project" value="UniProtKB-SubCell"/>
</dbReference>
<feature type="domain" description="HTH marR-type" evidence="6">
    <location>
        <begin position="12"/>
        <end position="142"/>
    </location>
</feature>
<dbReference type="RefSeq" id="WP_072951784.1">
    <property type="nucleotide sequence ID" value="NZ_FRCT01000012.1"/>
</dbReference>
<dbReference type="GO" id="GO:0003677">
    <property type="term" value="F:DNA binding"/>
    <property type="evidence" value="ECO:0007669"/>
    <property type="project" value="UniProtKB-KW"/>
</dbReference>
<dbReference type="FunFam" id="1.10.10.10:FF:000163">
    <property type="entry name" value="MarR family transcriptional regulator"/>
    <property type="match status" value="1"/>
</dbReference>
<evidence type="ECO:0000259" key="6">
    <source>
        <dbReference type="PROSITE" id="PS50995"/>
    </source>
</evidence>
<dbReference type="AlphaFoldDB" id="A0A1M7L9U4"/>
<comment type="subcellular location">
    <subcellularLocation>
        <location evidence="1">Cytoplasm</location>
    </subcellularLocation>
</comment>
<dbReference type="EMBL" id="FRCT01000012">
    <property type="protein sequence ID" value="SHM74571.1"/>
    <property type="molecule type" value="Genomic_DNA"/>
</dbReference>
<keyword evidence="4 7" id="KW-0238">DNA-binding</keyword>
<evidence type="ECO:0000256" key="5">
    <source>
        <dbReference type="ARBA" id="ARBA00023163"/>
    </source>
</evidence>
<sequence length="146" mass="16863">MEYNYKEAMKIENQLCFPLYAAARAVTSLYTPYLKEMNLTYTQYIVMLVLWEKDGVTVGDICKKLMLDNGTVSPLLKKMSTLGYLERNHSKDDERSVLIYLTEQGRALQEQAKDIPVKVGKCVKLSPEKAKQLYSLLYELLEEHDI</sequence>
<dbReference type="Pfam" id="PF22381">
    <property type="entry name" value="Staph_reg_Sar_Rot"/>
    <property type="match status" value="1"/>
</dbReference>
<dbReference type="InterPro" id="IPR055166">
    <property type="entry name" value="Transc_reg_Sar_Rot_HTH"/>
</dbReference>
<keyword evidence="5" id="KW-0804">Transcription</keyword>
<dbReference type="GO" id="GO:0003700">
    <property type="term" value="F:DNA-binding transcription factor activity"/>
    <property type="evidence" value="ECO:0007669"/>
    <property type="project" value="InterPro"/>
</dbReference>
<dbReference type="OrthoDB" id="9806864at2"/>
<dbReference type="SUPFAM" id="SSF46785">
    <property type="entry name" value="Winged helix' DNA-binding domain"/>
    <property type="match status" value="1"/>
</dbReference>
<dbReference type="InterPro" id="IPR036390">
    <property type="entry name" value="WH_DNA-bd_sf"/>
</dbReference>
<dbReference type="GO" id="GO:0006950">
    <property type="term" value="P:response to stress"/>
    <property type="evidence" value="ECO:0007669"/>
    <property type="project" value="TreeGrafter"/>
</dbReference>
<dbReference type="PROSITE" id="PS50995">
    <property type="entry name" value="HTH_MARR_2"/>
    <property type="match status" value="1"/>
</dbReference>
<reference evidence="7 8" key="1">
    <citation type="submission" date="2016-11" db="EMBL/GenBank/DDBJ databases">
        <authorList>
            <person name="Jaros S."/>
            <person name="Januszkiewicz K."/>
            <person name="Wedrychowicz H."/>
        </authorList>
    </citation>
    <scope>NUCLEOTIDE SEQUENCE [LARGE SCALE GENOMIC DNA]</scope>
    <source>
        <strain evidence="7 8">Y1</strain>
    </source>
</reference>
<keyword evidence="2" id="KW-0963">Cytoplasm</keyword>
<evidence type="ECO:0000256" key="2">
    <source>
        <dbReference type="ARBA" id="ARBA00022490"/>
    </source>
</evidence>
<dbReference type="Gene3D" id="1.10.10.10">
    <property type="entry name" value="Winged helix-like DNA-binding domain superfamily/Winged helix DNA-binding domain"/>
    <property type="match status" value="1"/>
</dbReference>
<evidence type="ECO:0000313" key="7">
    <source>
        <dbReference type="EMBL" id="SHM74571.1"/>
    </source>
</evidence>